<evidence type="ECO:0000259" key="3">
    <source>
        <dbReference type="SMART" id="SM00278"/>
    </source>
</evidence>
<accession>A0A9P0FK64</accession>
<feature type="compositionally biased region" description="Basic residues" evidence="2">
    <location>
        <begin position="9"/>
        <end position="19"/>
    </location>
</feature>
<protein>
    <recommendedName>
        <fullName evidence="1">Endonuclease/exonuclease/phosphatase family domain-containing protein 1</fullName>
    </recommendedName>
</protein>
<dbReference type="Pfam" id="PF12836">
    <property type="entry name" value="HHH_3"/>
    <property type="match status" value="2"/>
</dbReference>
<feature type="domain" description="Helix-hairpin-helix DNA-binding motif class 1" evidence="3">
    <location>
        <begin position="147"/>
        <end position="166"/>
    </location>
</feature>
<dbReference type="GO" id="GO:0005886">
    <property type="term" value="C:plasma membrane"/>
    <property type="evidence" value="ECO:0007669"/>
    <property type="project" value="TreeGrafter"/>
</dbReference>
<dbReference type="InterPro" id="IPR003583">
    <property type="entry name" value="Hlx-hairpin-Hlx_DNA-bd_motif"/>
</dbReference>
<feature type="region of interest" description="Disordered" evidence="2">
    <location>
        <begin position="1"/>
        <end position="30"/>
    </location>
</feature>
<feature type="compositionally biased region" description="Polar residues" evidence="2">
    <location>
        <begin position="20"/>
        <end position="30"/>
    </location>
</feature>
<keyword evidence="5" id="KW-1185">Reference proteome</keyword>
<evidence type="ECO:0000313" key="5">
    <source>
        <dbReference type="Proteomes" id="UP001154078"/>
    </source>
</evidence>
<dbReference type="InterPro" id="IPR036691">
    <property type="entry name" value="Endo/exonu/phosph_ase_sf"/>
</dbReference>
<dbReference type="Gene3D" id="3.60.10.10">
    <property type="entry name" value="Endonuclease/exonuclease/phosphatase"/>
    <property type="match status" value="1"/>
</dbReference>
<dbReference type="PANTHER" id="PTHR21180">
    <property type="entry name" value="ENDONUCLEASE/EXONUCLEASE/PHOSPHATASE FAMILY DOMAIN-CONTAINING PROTEIN 1"/>
    <property type="match status" value="1"/>
</dbReference>
<name>A0A9P0FK64_BRAAE</name>
<dbReference type="OrthoDB" id="6237065at2759"/>
<reference evidence="4" key="1">
    <citation type="submission" date="2021-12" db="EMBL/GenBank/DDBJ databases">
        <authorList>
            <person name="King R."/>
        </authorList>
    </citation>
    <scope>NUCLEOTIDE SEQUENCE</scope>
</reference>
<evidence type="ECO:0000313" key="4">
    <source>
        <dbReference type="EMBL" id="CAH0557116.1"/>
    </source>
</evidence>
<dbReference type="SUPFAM" id="SSF47781">
    <property type="entry name" value="RuvA domain 2-like"/>
    <property type="match status" value="2"/>
</dbReference>
<dbReference type="InterPro" id="IPR010994">
    <property type="entry name" value="RuvA_2-like"/>
</dbReference>
<dbReference type="Proteomes" id="UP001154078">
    <property type="component" value="Chromosome 5"/>
</dbReference>
<dbReference type="Gene3D" id="1.10.150.320">
    <property type="entry name" value="Photosystem II 12 kDa extrinsic protein"/>
    <property type="match status" value="2"/>
</dbReference>
<dbReference type="GO" id="GO:0003677">
    <property type="term" value="F:DNA binding"/>
    <property type="evidence" value="ECO:0007669"/>
    <property type="project" value="InterPro"/>
</dbReference>
<dbReference type="SMART" id="SM00278">
    <property type="entry name" value="HhH1"/>
    <property type="match status" value="3"/>
</dbReference>
<dbReference type="EMBL" id="OV121136">
    <property type="protein sequence ID" value="CAH0557116.1"/>
    <property type="molecule type" value="Genomic_DNA"/>
</dbReference>
<proteinExistence type="predicted"/>
<evidence type="ECO:0000256" key="1">
    <source>
        <dbReference type="ARBA" id="ARBA00015260"/>
    </source>
</evidence>
<evidence type="ECO:0000256" key="2">
    <source>
        <dbReference type="SAM" id="MobiDB-lite"/>
    </source>
</evidence>
<sequence>MGQSSSLPKGRRKSLRSWSRKTQNSRSNLSHTFNIIENDDKPELMNINLATEEELMTLPNINREIAKNIVDHRREIGRFRKVEDLALVRGVGATKLEQIRPEICVSTKINHSCSSSRAQSYDSLKSTDSRVTIKSMKPLNINKATIFELQGVNGITQEVAAAIISYRTKKGLFKKVDDLIKVKLIDTIRLDNISRYLTIENCDVSPMEFEGTPRPSILTNGYTMPAYGNNNRNGGPLTMPISNGLSLSSAVDIFELLSAYSPRPIVEEIFRYNRNGQAAIRVAIWNLHQLSNEKASNFGVKEVICRTILENGLSIIAVQDILSVTALKSICEELNNPKLRRIREWRDKNHNWNFCMVDVHTSKLGFIYDSGGAIDIDLTSLNEGPEETKKHCEVLIATFSIGSINLQLVNMVLFQEADIPLIENKFKEFLTEDRMVVLLVDSSTIQNPDNFISIESMKPVLPVNTNTNYITSKSELSFHRSNIFTSKKVQDHLTNFSGVIRHGITHLSIPNGWAWGGPVSPHCPLWTELFLSSNVDMAL</sequence>
<feature type="domain" description="Helix-hairpin-helix DNA-binding motif class 1" evidence="3">
    <location>
        <begin position="53"/>
        <end position="72"/>
    </location>
</feature>
<feature type="domain" description="Helix-hairpin-helix DNA-binding motif class 1" evidence="3">
    <location>
        <begin position="83"/>
        <end position="102"/>
    </location>
</feature>
<dbReference type="GO" id="GO:0006281">
    <property type="term" value="P:DNA repair"/>
    <property type="evidence" value="ECO:0007669"/>
    <property type="project" value="InterPro"/>
</dbReference>
<dbReference type="AlphaFoldDB" id="A0A9P0FK64"/>
<dbReference type="PANTHER" id="PTHR21180:SF32">
    <property type="entry name" value="ENDONUCLEASE_EXONUCLEASE_PHOSPHATASE FAMILY DOMAIN-CONTAINING PROTEIN 1"/>
    <property type="match status" value="1"/>
</dbReference>
<organism evidence="4 5">
    <name type="scientific">Brassicogethes aeneus</name>
    <name type="common">Rape pollen beetle</name>
    <name type="synonym">Meligethes aeneus</name>
    <dbReference type="NCBI Taxonomy" id="1431903"/>
    <lineage>
        <taxon>Eukaryota</taxon>
        <taxon>Metazoa</taxon>
        <taxon>Ecdysozoa</taxon>
        <taxon>Arthropoda</taxon>
        <taxon>Hexapoda</taxon>
        <taxon>Insecta</taxon>
        <taxon>Pterygota</taxon>
        <taxon>Neoptera</taxon>
        <taxon>Endopterygota</taxon>
        <taxon>Coleoptera</taxon>
        <taxon>Polyphaga</taxon>
        <taxon>Cucujiformia</taxon>
        <taxon>Nitidulidae</taxon>
        <taxon>Meligethinae</taxon>
        <taxon>Brassicogethes</taxon>
    </lineage>
</organism>
<gene>
    <name evidence="4" type="ORF">MELIAE_LOCUS7907</name>
</gene>
<dbReference type="InterPro" id="IPR051675">
    <property type="entry name" value="Endo/Exo/Phosphatase_dom_1"/>
</dbReference>